<accession>A0AAW0RDQ3</accession>
<feature type="region of interest" description="Disordered" evidence="1">
    <location>
        <begin position="26"/>
        <end position="85"/>
    </location>
</feature>
<dbReference type="Proteomes" id="UP001392437">
    <property type="component" value="Unassembled WGS sequence"/>
</dbReference>
<comment type="caution">
    <text evidence="2">The sequence shown here is derived from an EMBL/GenBank/DDBJ whole genome shotgun (WGS) entry which is preliminary data.</text>
</comment>
<protein>
    <submittedName>
        <fullName evidence="2">Uncharacterized protein</fullName>
    </submittedName>
</protein>
<gene>
    <name evidence="2" type="ORF">PG999_001117</name>
</gene>
<sequence length="85" mass="8699">MRSLGADDPAPSVGVFRGAVAPAPRLYPQVPGQDGRLGALRQAGGARGAPLQRRGDPGVAEHAQRPRPARHLDVAAAVPSVVHGL</sequence>
<dbReference type="EMBL" id="JAQQWP010000001">
    <property type="protein sequence ID" value="KAK8132944.1"/>
    <property type="molecule type" value="Genomic_DNA"/>
</dbReference>
<keyword evidence="3" id="KW-1185">Reference proteome</keyword>
<evidence type="ECO:0000313" key="2">
    <source>
        <dbReference type="EMBL" id="KAK8132944.1"/>
    </source>
</evidence>
<proteinExistence type="predicted"/>
<evidence type="ECO:0000313" key="3">
    <source>
        <dbReference type="Proteomes" id="UP001392437"/>
    </source>
</evidence>
<name>A0AAW0RDQ3_9PEZI</name>
<dbReference type="AlphaFoldDB" id="A0AAW0RDQ3"/>
<feature type="compositionally biased region" description="Low complexity" evidence="1">
    <location>
        <begin position="36"/>
        <end position="52"/>
    </location>
</feature>
<reference evidence="2 3" key="1">
    <citation type="submission" date="2023-01" db="EMBL/GenBank/DDBJ databases">
        <title>Analysis of 21 Apiospora genomes using comparative genomics revels a genus with tremendous synthesis potential of carbohydrate active enzymes and secondary metabolites.</title>
        <authorList>
            <person name="Sorensen T."/>
        </authorList>
    </citation>
    <scope>NUCLEOTIDE SEQUENCE [LARGE SCALE GENOMIC DNA]</scope>
    <source>
        <strain evidence="2 3">CBS 117206</strain>
    </source>
</reference>
<organism evidence="2 3">
    <name type="scientific">Apiospora kogelbergensis</name>
    <dbReference type="NCBI Taxonomy" id="1337665"/>
    <lineage>
        <taxon>Eukaryota</taxon>
        <taxon>Fungi</taxon>
        <taxon>Dikarya</taxon>
        <taxon>Ascomycota</taxon>
        <taxon>Pezizomycotina</taxon>
        <taxon>Sordariomycetes</taxon>
        <taxon>Xylariomycetidae</taxon>
        <taxon>Amphisphaeriales</taxon>
        <taxon>Apiosporaceae</taxon>
        <taxon>Apiospora</taxon>
    </lineage>
</organism>
<evidence type="ECO:0000256" key="1">
    <source>
        <dbReference type="SAM" id="MobiDB-lite"/>
    </source>
</evidence>